<gene>
    <name evidence="4" type="ORF">QRX50_37370</name>
</gene>
<dbReference type="EMBL" id="CP127294">
    <property type="protein sequence ID" value="WIX77039.1"/>
    <property type="molecule type" value="Genomic_DNA"/>
</dbReference>
<dbReference type="SMART" id="SM00421">
    <property type="entry name" value="HTH_LUXR"/>
    <property type="match status" value="1"/>
</dbReference>
<dbReference type="Gene3D" id="1.10.10.10">
    <property type="entry name" value="Winged helix-like DNA-binding domain superfamily/Winged helix DNA-binding domain"/>
    <property type="match status" value="1"/>
</dbReference>
<dbReference type="Proteomes" id="UP001236014">
    <property type="component" value="Chromosome"/>
</dbReference>
<organism evidence="4 5">
    <name type="scientific">Amycolatopsis carbonis</name>
    <dbReference type="NCBI Taxonomy" id="715471"/>
    <lineage>
        <taxon>Bacteria</taxon>
        <taxon>Bacillati</taxon>
        <taxon>Actinomycetota</taxon>
        <taxon>Actinomycetes</taxon>
        <taxon>Pseudonocardiales</taxon>
        <taxon>Pseudonocardiaceae</taxon>
        <taxon>Amycolatopsis</taxon>
    </lineage>
</organism>
<dbReference type="InterPro" id="IPR036388">
    <property type="entry name" value="WH-like_DNA-bd_sf"/>
</dbReference>
<dbReference type="InterPro" id="IPR016032">
    <property type="entry name" value="Sig_transdc_resp-reg_C-effctor"/>
</dbReference>
<evidence type="ECO:0000313" key="4">
    <source>
        <dbReference type="EMBL" id="WIX77039.1"/>
    </source>
</evidence>
<evidence type="ECO:0000259" key="3">
    <source>
        <dbReference type="PROSITE" id="PS50043"/>
    </source>
</evidence>
<reference evidence="4 5" key="1">
    <citation type="submission" date="2023-06" db="EMBL/GenBank/DDBJ databases">
        <authorList>
            <person name="Oyuntsetseg B."/>
            <person name="Kim S.B."/>
        </authorList>
    </citation>
    <scope>NUCLEOTIDE SEQUENCE [LARGE SCALE GENOMIC DNA]</scope>
    <source>
        <strain evidence="4 5">2-15</strain>
    </source>
</reference>
<dbReference type="InterPro" id="IPR000792">
    <property type="entry name" value="Tscrpt_reg_LuxR_C"/>
</dbReference>
<dbReference type="GO" id="GO:0006355">
    <property type="term" value="P:regulation of DNA-templated transcription"/>
    <property type="evidence" value="ECO:0007669"/>
    <property type="project" value="InterPro"/>
</dbReference>
<dbReference type="CDD" id="cd06170">
    <property type="entry name" value="LuxR_C_like"/>
    <property type="match status" value="1"/>
</dbReference>
<dbReference type="SUPFAM" id="SSF52540">
    <property type="entry name" value="P-loop containing nucleoside triphosphate hydrolases"/>
    <property type="match status" value="1"/>
</dbReference>
<dbReference type="AlphaFoldDB" id="A0A9Y2IBU2"/>
<evidence type="ECO:0000313" key="5">
    <source>
        <dbReference type="Proteomes" id="UP001236014"/>
    </source>
</evidence>
<protein>
    <submittedName>
        <fullName evidence="4">AAA family ATPase</fullName>
    </submittedName>
</protein>
<dbReference type="KEGG" id="acab:QRX50_37370"/>
<dbReference type="Pfam" id="PF13191">
    <property type="entry name" value="AAA_16"/>
    <property type="match status" value="1"/>
</dbReference>
<dbReference type="PROSITE" id="PS50043">
    <property type="entry name" value="HTH_LUXR_2"/>
    <property type="match status" value="1"/>
</dbReference>
<evidence type="ECO:0000256" key="1">
    <source>
        <dbReference type="ARBA" id="ARBA00022741"/>
    </source>
</evidence>
<keyword evidence="2" id="KW-0067">ATP-binding</keyword>
<name>A0A9Y2IBU2_9PSEU</name>
<dbReference type="SUPFAM" id="SSF46894">
    <property type="entry name" value="C-terminal effector domain of the bipartite response regulators"/>
    <property type="match status" value="1"/>
</dbReference>
<dbReference type="PANTHER" id="PTHR16305:SF35">
    <property type="entry name" value="TRANSCRIPTIONAL ACTIVATOR DOMAIN"/>
    <property type="match status" value="1"/>
</dbReference>
<evidence type="ECO:0000256" key="2">
    <source>
        <dbReference type="ARBA" id="ARBA00022840"/>
    </source>
</evidence>
<keyword evidence="1" id="KW-0547">Nucleotide-binding</keyword>
<dbReference type="Gene3D" id="3.40.50.300">
    <property type="entry name" value="P-loop containing nucleotide triphosphate hydrolases"/>
    <property type="match status" value="1"/>
</dbReference>
<keyword evidence="5" id="KW-1185">Reference proteome</keyword>
<dbReference type="InterPro" id="IPR027417">
    <property type="entry name" value="P-loop_NTPase"/>
</dbReference>
<dbReference type="GO" id="GO:0004016">
    <property type="term" value="F:adenylate cyclase activity"/>
    <property type="evidence" value="ECO:0007669"/>
    <property type="project" value="TreeGrafter"/>
</dbReference>
<dbReference type="Pfam" id="PF00196">
    <property type="entry name" value="GerE"/>
    <property type="match status" value="1"/>
</dbReference>
<dbReference type="GO" id="GO:0003677">
    <property type="term" value="F:DNA binding"/>
    <property type="evidence" value="ECO:0007669"/>
    <property type="project" value="InterPro"/>
</dbReference>
<dbReference type="InterPro" id="IPR041664">
    <property type="entry name" value="AAA_16"/>
</dbReference>
<dbReference type="GO" id="GO:0005737">
    <property type="term" value="C:cytoplasm"/>
    <property type="evidence" value="ECO:0007669"/>
    <property type="project" value="TreeGrafter"/>
</dbReference>
<dbReference type="PRINTS" id="PR00038">
    <property type="entry name" value="HTHLUXR"/>
</dbReference>
<dbReference type="PANTHER" id="PTHR16305">
    <property type="entry name" value="TESTICULAR SOLUBLE ADENYLYL CYCLASE"/>
    <property type="match status" value="1"/>
</dbReference>
<sequence>MRDNGLFEHGGVDSLVGRGVALERIRGFLAATDRGGALLLSGAAGVGKTVLLDAVAETAVASGSRVLRAAGVEFEADVSYSGLNQVLFPLYEAFGELDPPHADALQVALGFGSGSPPERLVVSNATLMLLRHVAKAGPLLLIVDDLPWLDRASAAVLGFVARRLSGTRVTFLGAMRSGSETFFNRGGLPEYEVPPLDGESSELLLNTRFPTLAARVRQRLLSVAEGNPLALLELPTALSGEQRAALESLPPVLPLSQRLQALFVSRASALSLAARRLLLLATLEGTGNLALLQASARQAGYESDLDDLASAEQDRLVAFDEGTRRLVFRHPLIRSAVVDACTSAERRAAHRALAEVLVSHPERRAWHLGEASVEPDEQVAGLLEQAARRIAARGDAVGAVAALVRAADLSPRGSDRARRLAEAAYIGADATGQLRNASELLEGARLADPELMGSLHFAAAAVFLIINGDGDIDTAHRLLAGAVESGMHRYDAQDGALIDALHLLLLLCFFSGRAELWDPLYATLRRLRPEPPALLSVAAKTFSDPVRSGAGALEQLESVLSDLQKETDPGRIVRAGTGALYVDRLADVREPSWRVVLQGRDGGPPRRHVGALMHLCLDDYLTGRWDECLELADEGTQVCQDSGYHFFTWYFWYCQAVVAAARGDDEAADRLTDQIVRWATPRGVGAALHYARHVRTVAESGRGDFESAYRNATALGPAGTFASHVPHALWVALDVVEAAVRTDRHSAAAAHVRAMREADIGALSPRLSLLAAGSAALCATEDDEAVRLFEEALARPGVERWPFDLARVQLAYGERLRRARANADSREPLRLAYDAFSLLGAGPWADRAAKELRATGWGASRTTASGEVLTPQEREIADLAASGLSNKQIAERLYLSHRTIGAHLYQIFPKLGITSRAALRDALAALEK</sequence>
<proteinExistence type="predicted"/>
<dbReference type="RefSeq" id="WP_285967781.1">
    <property type="nucleotide sequence ID" value="NZ_CP127294.1"/>
</dbReference>
<dbReference type="GO" id="GO:0005524">
    <property type="term" value="F:ATP binding"/>
    <property type="evidence" value="ECO:0007669"/>
    <property type="project" value="UniProtKB-KW"/>
</dbReference>
<feature type="domain" description="HTH luxR-type" evidence="3">
    <location>
        <begin position="862"/>
        <end position="927"/>
    </location>
</feature>
<accession>A0A9Y2IBU2</accession>